<gene>
    <name evidence="1" type="ORF">SDC9_186785</name>
</gene>
<proteinExistence type="predicted"/>
<evidence type="ECO:0000313" key="1">
    <source>
        <dbReference type="EMBL" id="MPN39257.1"/>
    </source>
</evidence>
<comment type="caution">
    <text evidence="1">The sequence shown here is derived from an EMBL/GenBank/DDBJ whole genome shotgun (WGS) entry which is preliminary data.</text>
</comment>
<sequence>MHEHALHLDRALRKGLEAAAADGLAVQLGIERVLHVVGKVKGSIEVHLLAIQFAKIPVERLR</sequence>
<dbReference type="AlphaFoldDB" id="A0A645HJV3"/>
<dbReference type="EMBL" id="VSSQ01094962">
    <property type="protein sequence ID" value="MPN39257.1"/>
    <property type="molecule type" value="Genomic_DNA"/>
</dbReference>
<organism evidence="1">
    <name type="scientific">bioreactor metagenome</name>
    <dbReference type="NCBI Taxonomy" id="1076179"/>
    <lineage>
        <taxon>unclassified sequences</taxon>
        <taxon>metagenomes</taxon>
        <taxon>ecological metagenomes</taxon>
    </lineage>
</organism>
<reference evidence="1" key="1">
    <citation type="submission" date="2019-08" db="EMBL/GenBank/DDBJ databases">
        <authorList>
            <person name="Kucharzyk K."/>
            <person name="Murdoch R.W."/>
            <person name="Higgins S."/>
            <person name="Loffler F."/>
        </authorList>
    </citation>
    <scope>NUCLEOTIDE SEQUENCE</scope>
</reference>
<protein>
    <submittedName>
        <fullName evidence="1">Uncharacterized protein</fullName>
    </submittedName>
</protein>
<name>A0A645HJV3_9ZZZZ</name>
<accession>A0A645HJV3</accession>